<evidence type="ECO:0008006" key="4">
    <source>
        <dbReference type="Google" id="ProtNLM"/>
    </source>
</evidence>
<dbReference type="Proteomes" id="UP000676776">
    <property type="component" value="Unassembled WGS sequence"/>
</dbReference>
<reference evidence="2 3" key="1">
    <citation type="submission" date="2021-03" db="EMBL/GenBank/DDBJ databases">
        <title>Winogradskyella sp. nov., isolated from costal sediment.</title>
        <authorList>
            <person name="Gao C."/>
        </authorList>
    </citation>
    <scope>NUCLEOTIDE SEQUENCE [LARGE SCALE GENOMIC DNA]</scope>
    <source>
        <strain evidence="2 3">DF17</strain>
    </source>
</reference>
<comment type="caution">
    <text evidence="2">The sequence shown here is derived from an EMBL/GenBank/DDBJ whole genome shotgun (WGS) entry which is preliminary data.</text>
</comment>
<organism evidence="2 3">
    <name type="scientific">Winogradskyella pelagia</name>
    <dbReference type="NCBI Taxonomy" id="2819984"/>
    <lineage>
        <taxon>Bacteria</taxon>
        <taxon>Pseudomonadati</taxon>
        <taxon>Bacteroidota</taxon>
        <taxon>Flavobacteriia</taxon>
        <taxon>Flavobacteriales</taxon>
        <taxon>Flavobacteriaceae</taxon>
        <taxon>Winogradskyella</taxon>
    </lineage>
</organism>
<keyword evidence="1" id="KW-0732">Signal</keyword>
<feature type="chain" id="PRO_5047015472" description="Adhesin domain-containing protein" evidence="1">
    <location>
        <begin position="23"/>
        <end position="362"/>
    </location>
</feature>
<gene>
    <name evidence="2" type="ORF">J4050_06165</name>
</gene>
<dbReference type="RefSeq" id="WP_208153386.1">
    <property type="nucleotide sequence ID" value="NZ_JAGEVF010000004.1"/>
</dbReference>
<keyword evidence="3" id="KW-1185">Reference proteome</keyword>
<evidence type="ECO:0000313" key="2">
    <source>
        <dbReference type="EMBL" id="MBO3116322.1"/>
    </source>
</evidence>
<protein>
    <recommendedName>
        <fullName evidence="4">Adhesin domain-containing protein</fullName>
    </recommendedName>
</protein>
<evidence type="ECO:0000256" key="1">
    <source>
        <dbReference type="SAM" id="SignalP"/>
    </source>
</evidence>
<name>A0ABS3T0Q6_9FLAO</name>
<accession>A0ABS3T0Q6</accession>
<dbReference type="EMBL" id="JAGEVF010000004">
    <property type="protein sequence ID" value="MBO3116322.1"/>
    <property type="molecule type" value="Genomic_DNA"/>
</dbReference>
<feature type="signal peptide" evidence="1">
    <location>
        <begin position="1"/>
        <end position="22"/>
    </location>
</feature>
<evidence type="ECO:0000313" key="3">
    <source>
        <dbReference type="Proteomes" id="UP000676776"/>
    </source>
</evidence>
<proteinExistence type="predicted"/>
<sequence length="362" mass="40818">MLLKIPYKLLICFLLMPLMVLANTELKSTKATKERTIKKTFNVSSDATLKVKNSFGNITVITWDENRIDFDITIKVSGNNDEKVMDRLERIDVKFSSSPDLVSASTEIGKNEKNWWNWGKKMNLKIEIDYIIKVPISNNVDLNNEFGAITVDKLKGSAQLNCDFGKITAKELLSQNNKISFSHSKNCYFDYINSATIKAEHSEFIVAKVENITIDADHTKSSVEAAENVKYDCDFGSISIENVNNIEGQGKHLTTRIGNVFKNLSLDNTHGTLKIDRLAPSVNKVNLESEFTSTTIGFDSALNFNFDLNLEFGSLRDSEGFKFTSKEIDQTDKRYKGYHGMKDTGTVIKVNSEHSNISFKKQ</sequence>